<accession>A0ACB9NQT9</accession>
<dbReference type="EMBL" id="CM039431">
    <property type="protein sequence ID" value="KAI4338072.1"/>
    <property type="molecule type" value="Genomic_DNA"/>
</dbReference>
<comment type="caution">
    <text evidence="1">The sequence shown here is derived from an EMBL/GenBank/DDBJ whole genome shotgun (WGS) entry which is preliminary data.</text>
</comment>
<name>A0ACB9NQT9_BAUVA</name>
<dbReference type="Proteomes" id="UP000828941">
    <property type="component" value="Chromosome 6"/>
</dbReference>
<protein>
    <submittedName>
        <fullName evidence="1">Uncharacterized protein</fullName>
    </submittedName>
</protein>
<reference evidence="1 2" key="1">
    <citation type="journal article" date="2022" name="DNA Res.">
        <title>Chromosomal-level genome assembly of the orchid tree Bauhinia variegata (Leguminosae; Cercidoideae) supports the allotetraploid origin hypothesis of Bauhinia.</title>
        <authorList>
            <person name="Zhong Y."/>
            <person name="Chen Y."/>
            <person name="Zheng D."/>
            <person name="Pang J."/>
            <person name="Liu Y."/>
            <person name="Luo S."/>
            <person name="Meng S."/>
            <person name="Qian L."/>
            <person name="Wei D."/>
            <person name="Dai S."/>
            <person name="Zhou R."/>
        </authorList>
    </citation>
    <scope>NUCLEOTIDE SEQUENCE [LARGE SCALE GENOMIC DNA]</scope>
    <source>
        <strain evidence="1">BV-YZ2020</strain>
    </source>
</reference>
<evidence type="ECO:0000313" key="1">
    <source>
        <dbReference type="EMBL" id="KAI4338072.1"/>
    </source>
</evidence>
<proteinExistence type="predicted"/>
<sequence>MVVVTPADLHVYVQGVAAGRTAPGRKVMVVADPTSESAGALQFALTHAVLEQDDELILLHVNTGSLRNAISAFLRRSSIGSSATVPLEGGGGEEMDFLKEMKHACKVAKPKLHVRTVRVDVEGKEKNHIILSQCISQGIDIVFVGQRRSLSTLLGANRYRSTNGTRGIDTIEYLIDNSPCTCVGVQKKGRQNAGYVLNSKTLRNFWLLA</sequence>
<organism evidence="1 2">
    <name type="scientific">Bauhinia variegata</name>
    <name type="common">Purple orchid tree</name>
    <name type="synonym">Phanera variegata</name>
    <dbReference type="NCBI Taxonomy" id="167791"/>
    <lineage>
        <taxon>Eukaryota</taxon>
        <taxon>Viridiplantae</taxon>
        <taxon>Streptophyta</taxon>
        <taxon>Embryophyta</taxon>
        <taxon>Tracheophyta</taxon>
        <taxon>Spermatophyta</taxon>
        <taxon>Magnoliopsida</taxon>
        <taxon>eudicotyledons</taxon>
        <taxon>Gunneridae</taxon>
        <taxon>Pentapetalae</taxon>
        <taxon>rosids</taxon>
        <taxon>fabids</taxon>
        <taxon>Fabales</taxon>
        <taxon>Fabaceae</taxon>
        <taxon>Cercidoideae</taxon>
        <taxon>Cercideae</taxon>
        <taxon>Bauhiniinae</taxon>
        <taxon>Bauhinia</taxon>
    </lineage>
</organism>
<evidence type="ECO:0000313" key="2">
    <source>
        <dbReference type="Proteomes" id="UP000828941"/>
    </source>
</evidence>
<gene>
    <name evidence="1" type="ORF">L6164_016425</name>
</gene>
<keyword evidence="2" id="KW-1185">Reference proteome</keyword>